<dbReference type="NCBIfam" id="TIGR04366">
    <property type="entry name" value="cupin_WbuC"/>
    <property type="match status" value="1"/>
</dbReference>
<dbReference type="Pfam" id="PF19480">
    <property type="entry name" value="DUF6016"/>
    <property type="match status" value="1"/>
</dbReference>
<organism evidence="2 3">
    <name type="scientific">Leptospira ilyithenensis</name>
    <dbReference type="NCBI Taxonomy" id="2484901"/>
    <lineage>
        <taxon>Bacteria</taxon>
        <taxon>Pseudomonadati</taxon>
        <taxon>Spirochaetota</taxon>
        <taxon>Spirochaetia</taxon>
        <taxon>Leptospirales</taxon>
        <taxon>Leptospiraceae</taxon>
        <taxon>Leptospira</taxon>
    </lineage>
</organism>
<dbReference type="AlphaFoldDB" id="A0A4R9LPT1"/>
<dbReference type="SUPFAM" id="SSF51182">
    <property type="entry name" value="RmlC-like cupins"/>
    <property type="match status" value="1"/>
</dbReference>
<sequence>MKISENIKNFNKVSEEIQYPVLPEVVSVSSNEIKQLIEESKHTDRKRMRLCTHTDPSHGLHEMLIVHEKDTYVRPHKHLGRTESFHIIQGRTDVVVYEDDGNIREVVQMGEYNSGYNFYYRLNQSLFHTMLIYSDHLVFQETTSGPFDPALTLFAPWSPAPSETEASGIFLKNLIKDIANITASSKL</sequence>
<dbReference type="Proteomes" id="UP000298264">
    <property type="component" value="Unassembled WGS sequence"/>
</dbReference>
<accession>A0A4R9LPT1</accession>
<name>A0A4R9LPT1_9LEPT</name>
<dbReference type="OrthoDB" id="981227at2"/>
<evidence type="ECO:0000313" key="2">
    <source>
        <dbReference type="EMBL" id="TGN07970.1"/>
    </source>
</evidence>
<feature type="domain" description="Cupin fold metalloprotein WbuC cupin" evidence="1">
    <location>
        <begin position="30"/>
        <end position="108"/>
    </location>
</feature>
<dbReference type="InterPro" id="IPR046058">
    <property type="entry name" value="WbuC_cupin"/>
</dbReference>
<evidence type="ECO:0000259" key="1">
    <source>
        <dbReference type="Pfam" id="PF19480"/>
    </source>
</evidence>
<comment type="caution">
    <text evidence="2">The sequence shown here is derived from an EMBL/GenBank/DDBJ whole genome shotgun (WGS) entry which is preliminary data.</text>
</comment>
<evidence type="ECO:0000313" key="3">
    <source>
        <dbReference type="Proteomes" id="UP000298264"/>
    </source>
</evidence>
<dbReference type="RefSeq" id="WP_135764949.1">
    <property type="nucleotide sequence ID" value="NZ_RQHV01000061.1"/>
</dbReference>
<dbReference type="EMBL" id="RQHV01000061">
    <property type="protein sequence ID" value="TGN07970.1"/>
    <property type="molecule type" value="Genomic_DNA"/>
</dbReference>
<dbReference type="InterPro" id="IPR011051">
    <property type="entry name" value="RmlC_Cupin_sf"/>
</dbReference>
<proteinExistence type="predicted"/>
<dbReference type="InterPro" id="IPR027565">
    <property type="entry name" value="Cupin_WbuC"/>
</dbReference>
<keyword evidence="3" id="KW-1185">Reference proteome</keyword>
<gene>
    <name evidence="2" type="ORF">EHS11_13610</name>
</gene>
<protein>
    <submittedName>
        <fullName evidence="2">Cupin fold metalloprotein, WbuC family</fullName>
    </submittedName>
</protein>
<reference evidence="2" key="1">
    <citation type="journal article" date="2019" name="PLoS Negl. Trop. Dis.">
        <title>Revisiting the worldwide diversity of Leptospira species in the environment.</title>
        <authorList>
            <person name="Vincent A.T."/>
            <person name="Schiettekatte O."/>
            <person name="Bourhy P."/>
            <person name="Veyrier F.J."/>
            <person name="Picardeau M."/>
        </authorList>
    </citation>
    <scope>NUCLEOTIDE SEQUENCE [LARGE SCALE GENOMIC DNA]</scope>
    <source>
        <strain evidence="2">201400974</strain>
    </source>
</reference>